<comment type="caution">
    <text evidence="2">The sequence shown here is derived from an EMBL/GenBank/DDBJ whole genome shotgun (WGS) entry which is preliminary data.</text>
</comment>
<sequence>MPPKATKKKRGKYAAQSDNSDGEPPRKRTKKIEKAKATEREKTTGKKRASKEKPSKEREESDEENDEPPKSKKVEKDESGAGIRVRLTVPGSAPVRLDLKAQALRSARKKGAKQKDTANPFPNYGKEKDTEQTANFFSTISPQLSLTEDR</sequence>
<accession>A0A8H7W819</accession>
<evidence type="ECO:0000313" key="2">
    <source>
        <dbReference type="EMBL" id="KAG4420926.1"/>
    </source>
</evidence>
<protein>
    <submittedName>
        <fullName evidence="2">Uncharacterized protein</fullName>
    </submittedName>
</protein>
<name>A0A8H7W819_9HELO</name>
<feature type="compositionally biased region" description="Basic residues" evidence="1">
    <location>
        <begin position="1"/>
        <end position="12"/>
    </location>
</feature>
<feature type="region of interest" description="Disordered" evidence="1">
    <location>
        <begin position="1"/>
        <end position="150"/>
    </location>
</feature>
<dbReference type="AlphaFoldDB" id="A0A8H7W819"/>
<feature type="compositionally biased region" description="Polar residues" evidence="1">
    <location>
        <begin position="132"/>
        <end position="150"/>
    </location>
</feature>
<keyword evidence="3" id="KW-1185">Reference proteome</keyword>
<reference evidence="2" key="1">
    <citation type="submission" date="2021-02" db="EMBL/GenBank/DDBJ databases">
        <title>Genome sequence Cadophora malorum strain M34.</title>
        <authorList>
            <person name="Stefanovic E."/>
            <person name="Vu D."/>
            <person name="Scully C."/>
            <person name="Dijksterhuis J."/>
            <person name="Roader J."/>
            <person name="Houbraken J."/>
        </authorList>
    </citation>
    <scope>NUCLEOTIDE SEQUENCE</scope>
    <source>
        <strain evidence="2">M34</strain>
    </source>
</reference>
<proteinExistence type="predicted"/>
<feature type="compositionally biased region" description="Basic and acidic residues" evidence="1">
    <location>
        <begin position="67"/>
        <end position="79"/>
    </location>
</feature>
<dbReference type="Proteomes" id="UP000664132">
    <property type="component" value="Unassembled WGS sequence"/>
</dbReference>
<feature type="compositionally biased region" description="Basic and acidic residues" evidence="1">
    <location>
        <begin position="32"/>
        <end position="44"/>
    </location>
</feature>
<organism evidence="2 3">
    <name type="scientific">Cadophora malorum</name>
    <dbReference type="NCBI Taxonomy" id="108018"/>
    <lineage>
        <taxon>Eukaryota</taxon>
        <taxon>Fungi</taxon>
        <taxon>Dikarya</taxon>
        <taxon>Ascomycota</taxon>
        <taxon>Pezizomycotina</taxon>
        <taxon>Leotiomycetes</taxon>
        <taxon>Helotiales</taxon>
        <taxon>Ploettnerulaceae</taxon>
        <taxon>Cadophora</taxon>
    </lineage>
</organism>
<gene>
    <name evidence="2" type="ORF">IFR04_005903</name>
</gene>
<dbReference type="EMBL" id="JAFJYH010000074">
    <property type="protein sequence ID" value="KAG4420926.1"/>
    <property type="molecule type" value="Genomic_DNA"/>
</dbReference>
<evidence type="ECO:0000256" key="1">
    <source>
        <dbReference type="SAM" id="MobiDB-lite"/>
    </source>
</evidence>
<evidence type="ECO:0000313" key="3">
    <source>
        <dbReference type="Proteomes" id="UP000664132"/>
    </source>
</evidence>